<feature type="domain" description="Protein kinase" evidence="3">
    <location>
        <begin position="142"/>
        <end position="473"/>
    </location>
</feature>
<comment type="similarity">
    <text evidence="1">Belongs to the protein kinase superfamily. ADCK protein kinase family.</text>
</comment>
<dbReference type="InterPro" id="IPR011009">
    <property type="entry name" value="Kinase-like_dom_sf"/>
</dbReference>
<sequence length="754" mass="80507">MRLASGICVHAADAERIPAYPEVEYDAAVNARYWTLRPVAVLARTLEIGMAFSGWFLEQKLGGSSEGLQERQAERLREILTSLGPAFVKIGQAVSSRPDVAPPSYTAELEKLQDQIPPFPSAHAMAVLQAELGAPASVHFSELSPEPVAAASLGQVYKGRLRGSGRAVAVKVQRPYVRESIALDVHILRAVAGWFAQLRRLNSDLPALLDEWAGSLFRELDYTKEAANGVRFRELYSRLEGVYVPEMCVELTTRRVLVMEWVDGVRLRSAATGAALPRGREDLRLVEIGVHCSLEQMLQEGFYHSDPHPGNLFRTTDGRLAYIDFGMMGEIEPNVRSGLIRATLHMVNREFGELAADFISLGLLPPGADRAAIVPALTNVFSAALAGGVSNVSFSELSTNLGRTMYDFKFRIPAYYTLLVRSLSVLEGIALSADPNYKVLAAAYPWIARRLLTEQAPELRDTLRALLYKGPRFQFHRLESLLRQATRSPPRSGPALNGGVASGGQALELLLSPEGSFVRDILLDELAKGADASWRLALDSAVASARSSLLTLLGAEREGAAAAAARLRGAPAAALLEAAAALPAAADADDAAQVEGITHLAGLIREISASAAARASQPPRPPAAAALPGFSLLPEQAREAVAILEWLVEEIPLLPEPLRAEALRIPLVLAGKLGSRLTARTLRALLAAPAPPSRTAASPAVLFPTASRTPPAAATAAAPAAAMSGRLAEALGPAAAPPRGRRLKRGFRNEGLAA</sequence>
<dbReference type="AlphaFoldDB" id="A0AAW1QLP7"/>
<gene>
    <name evidence="4" type="ORF">WJX81_002119</name>
</gene>
<dbReference type="EMBL" id="JALJOU010000089">
    <property type="protein sequence ID" value="KAK9822230.1"/>
    <property type="molecule type" value="Genomic_DNA"/>
</dbReference>
<keyword evidence="5" id="KW-1185">Reference proteome</keyword>
<dbReference type="PANTHER" id="PTHR10566">
    <property type="entry name" value="CHAPERONE-ACTIVITY OF BC1 COMPLEX CABC1 -RELATED"/>
    <property type="match status" value="1"/>
</dbReference>
<evidence type="ECO:0000256" key="2">
    <source>
        <dbReference type="SAM" id="MobiDB-lite"/>
    </source>
</evidence>
<reference evidence="4 5" key="1">
    <citation type="journal article" date="2024" name="Nat. Commun.">
        <title>Phylogenomics reveals the evolutionary origins of lichenization in chlorophyte algae.</title>
        <authorList>
            <person name="Puginier C."/>
            <person name="Libourel C."/>
            <person name="Otte J."/>
            <person name="Skaloud P."/>
            <person name="Haon M."/>
            <person name="Grisel S."/>
            <person name="Petersen M."/>
            <person name="Berrin J.G."/>
            <person name="Delaux P.M."/>
            <person name="Dal Grande F."/>
            <person name="Keller J."/>
        </authorList>
    </citation>
    <scope>NUCLEOTIDE SEQUENCE [LARGE SCALE GENOMIC DNA]</scope>
    <source>
        <strain evidence="4 5">SAG 245.80</strain>
    </source>
</reference>
<organism evidence="4 5">
    <name type="scientific">Elliptochloris bilobata</name>
    <dbReference type="NCBI Taxonomy" id="381761"/>
    <lineage>
        <taxon>Eukaryota</taxon>
        <taxon>Viridiplantae</taxon>
        <taxon>Chlorophyta</taxon>
        <taxon>core chlorophytes</taxon>
        <taxon>Trebouxiophyceae</taxon>
        <taxon>Trebouxiophyceae incertae sedis</taxon>
        <taxon>Elliptochloris clade</taxon>
        <taxon>Elliptochloris</taxon>
    </lineage>
</organism>
<evidence type="ECO:0000313" key="5">
    <source>
        <dbReference type="Proteomes" id="UP001445335"/>
    </source>
</evidence>
<dbReference type="InterPro" id="IPR050154">
    <property type="entry name" value="UbiB_kinase"/>
</dbReference>
<evidence type="ECO:0000259" key="3">
    <source>
        <dbReference type="PROSITE" id="PS50011"/>
    </source>
</evidence>
<evidence type="ECO:0000313" key="4">
    <source>
        <dbReference type="EMBL" id="KAK9822230.1"/>
    </source>
</evidence>
<protein>
    <recommendedName>
        <fullName evidence="3">Protein kinase domain-containing protein</fullName>
    </recommendedName>
</protein>
<dbReference type="Proteomes" id="UP001445335">
    <property type="component" value="Unassembled WGS sequence"/>
</dbReference>
<proteinExistence type="inferred from homology"/>
<name>A0AAW1QLP7_9CHLO</name>
<dbReference type="InterPro" id="IPR004147">
    <property type="entry name" value="ABC1_dom"/>
</dbReference>
<dbReference type="GO" id="GO:0005524">
    <property type="term" value="F:ATP binding"/>
    <property type="evidence" value="ECO:0007669"/>
    <property type="project" value="InterPro"/>
</dbReference>
<dbReference type="GO" id="GO:0004672">
    <property type="term" value="F:protein kinase activity"/>
    <property type="evidence" value="ECO:0007669"/>
    <property type="project" value="InterPro"/>
</dbReference>
<evidence type="ECO:0000256" key="1">
    <source>
        <dbReference type="ARBA" id="ARBA00009670"/>
    </source>
</evidence>
<dbReference type="CDD" id="cd05121">
    <property type="entry name" value="ABC1_ADCK3-like"/>
    <property type="match status" value="1"/>
</dbReference>
<dbReference type="SUPFAM" id="SSF56112">
    <property type="entry name" value="Protein kinase-like (PK-like)"/>
    <property type="match status" value="1"/>
</dbReference>
<dbReference type="PANTHER" id="PTHR10566:SF119">
    <property type="entry name" value="OS04G0640500 PROTEIN"/>
    <property type="match status" value="1"/>
</dbReference>
<dbReference type="PROSITE" id="PS50011">
    <property type="entry name" value="PROTEIN_KINASE_DOM"/>
    <property type="match status" value="1"/>
</dbReference>
<comment type="caution">
    <text evidence="4">The sequence shown here is derived from an EMBL/GenBank/DDBJ whole genome shotgun (WGS) entry which is preliminary data.</text>
</comment>
<dbReference type="InterPro" id="IPR000719">
    <property type="entry name" value="Prot_kinase_dom"/>
</dbReference>
<accession>A0AAW1QLP7</accession>
<dbReference type="Pfam" id="PF03109">
    <property type="entry name" value="ABC1"/>
    <property type="match status" value="1"/>
</dbReference>
<dbReference type="Gene3D" id="1.10.510.10">
    <property type="entry name" value="Transferase(Phosphotransferase) domain 1"/>
    <property type="match status" value="1"/>
</dbReference>
<feature type="region of interest" description="Disordered" evidence="2">
    <location>
        <begin position="732"/>
        <end position="754"/>
    </location>
</feature>